<dbReference type="InterPro" id="IPR040626">
    <property type="entry name" value="Pepdidase_M14_N"/>
</dbReference>
<feature type="active site" description="Proton donor/acceptor" evidence="2">
    <location>
        <position position="346"/>
    </location>
</feature>
<comment type="similarity">
    <text evidence="2">Belongs to the peptidase M14 family.</text>
</comment>
<dbReference type="InterPro" id="IPR000834">
    <property type="entry name" value="Peptidase_M14"/>
</dbReference>
<evidence type="ECO:0000259" key="3">
    <source>
        <dbReference type="PROSITE" id="PS52035"/>
    </source>
</evidence>
<dbReference type="SUPFAM" id="SSF53187">
    <property type="entry name" value="Zn-dependent exopeptidases"/>
    <property type="match status" value="1"/>
</dbReference>
<dbReference type="EMBL" id="JBFTEG010000003">
    <property type="protein sequence ID" value="MEX6501799.1"/>
    <property type="molecule type" value="Genomic_DNA"/>
</dbReference>
<dbReference type="Gene3D" id="2.60.40.3120">
    <property type="match status" value="1"/>
</dbReference>
<dbReference type="PANTHER" id="PTHR12756:SF11">
    <property type="entry name" value="CYTOSOLIC CARBOXYPEPTIDASE 1"/>
    <property type="match status" value="1"/>
</dbReference>
<dbReference type="CDD" id="cd06234">
    <property type="entry name" value="M14_PaCCP-like"/>
    <property type="match status" value="1"/>
</dbReference>
<evidence type="ECO:0000313" key="5">
    <source>
        <dbReference type="Proteomes" id="UP001560296"/>
    </source>
</evidence>
<reference evidence="4 5" key="1">
    <citation type="submission" date="2024-07" db="EMBL/GenBank/DDBJ databases">
        <authorList>
            <person name="Li M."/>
        </authorList>
    </citation>
    <scope>NUCLEOTIDE SEQUENCE [LARGE SCALE GENOMIC DNA]</scope>
    <source>
        <strain evidence="4 5">25A3E</strain>
    </source>
</reference>
<comment type="cofactor">
    <cofactor evidence="1">
        <name>Zn(2+)</name>
        <dbReference type="ChEBI" id="CHEBI:29105"/>
    </cofactor>
</comment>
<protein>
    <submittedName>
        <fullName evidence="4">M14-type cytosolic carboxypeptidase</fullName>
    </submittedName>
</protein>
<dbReference type="InterPro" id="IPR050821">
    <property type="entry name" value="Cytosolic_carboxypeptidase"/>
</dbReference>
<evidence type="ECO:0000256" key="1">
    <source>
        <dbReference type="ARBA" id="ARBA00001947"/>
    </source>
</evidence>
<accession>A0ABV3YRR6</accession>
<dbReference type="Gene3D" id="3.40.630.10">
    <property type="entry name" value="Zn peptidases"/>
    <property type="match status" value="1"/>
</dbReference>
<keyword evidence="5" id="KW-1185">Reference proteome</keyword>
<evidence type="ECO:0000313" key="4">
    <source>
        <dbReference type="EMBL" id="MEX6501799.1"/>
    </source>
</evidence>
<proteinExistence type="inferred from homology"/>
<feature type="domain" description="Peptidase M14" evidence="3">
    <location>
        <begin position="111"/>
        <end position="382"/>
    </location>
</feature>
<keyword evidence="4" id="KW-0121">Carboxypeptidase</keyword>
<comment type="caution">
    <text evidence="4">The sequence shown here is derived from an EMBL/GenBank/DDBJ whole genome shotgun (WGS) entry which is preliminary data.</text>
</comment>
<dbReference type="Proteomes" id="UP001560296">
    <property type="component" value="Unassembled WGS sequence"/>
</dbReference>
<name>A0ABV3YRR6_9PSED</name>
<dbReference type="Pfam" id="PF18027">
    <property type="entry name" value="Pepdidase_M14_N"/>
    <property type="match status" value="1"/>
</dbReference>
<dbReference type="GO" id="GO:0004180">
    <property type="term" value="F:carboxypeptidase activity"/>
    <property type="evidence" value="ECO:0007669"/>
    <property type="project" value="UniProtKB-KW"/>
</dbReference>
<organism evidence="4 5">
    <name type="scientific">Pseudomonas zhanjiangensis</name>
    <dbReference type="NCBI Taxonomy" id="3239015"/>
    <lineage>
        <taxon>Bacteria</taxon>
        <taxon>Pseudomonadati</taxon>
        <taxon>Pseudomonadota</taxon>
        <taxon>Gammaproteobacteria</taxon>
        <taxon>Pseudomonadales</taxon>
        <taxon>Pseudomonadaceae</taxon>
        <taxon>Pseudomonas</taxon>
    </lineage>
</organism>
<dbReference type="SMART" id="SM00631">
    <property type="entry name" value="Zn_pept"/>
    <property type="match status" value="1"/>
</dbReference>
<sequence>MQISSNFDSGNIEVIDASNPRQVQLAMRPDLNSHHFQWFHFKVEGLTPGQTYGFSLTNAGESAYRHAWTGYHAVASYDQRDWFRVPSRFEDGALHFELAPSEAQVWFAYFEPYSRARHDWLIEQALSKAGAELVATGKSLEGRDIQLLRVRRNPEARRPDARRLDAPRKVWIIAQQHPGEHMAEWFMEGLIERLQQGDDAELKALLAQAELYLVPNMNPDGAFRGHLRTNAAGTDLNRAWQSASAAASPEVLFVQEQMRRVGVDLFLDIHGDEEIPHVFTAGCEGNPGYSPRLAQLEEEFRRRLVDIGAEFQTAFGYPRDEPGRANTTLACNAVGMAFDCLAFTIEMPFKDHDDRPAPQTGWNGARSKLLAKDVLSVVAAMVGSLR</sequence>
<keyword evidence="4" id="KW-0378">Hydrolase</keyword>
<dbReference type="PANTHER" id="PTHR12756">
    <property type="entry name" value="CYTOSOLIC CARBOXYPEPTIDASE"/>
    <property type="match status" value="1"/>
</dbReference>
<dbReference type="Pfam" id="PF00246">
    <property type="entry name" value="Peptidase_M14"/>
    <property type="match status" value="1"/>
</dbReference>
<dbReference type="PROSITE" id="PS52035">
    <property type="entry name" value="PEPTIDASE_M14"/>
    <property type="match status" value="1"/>
</dbReference>
<gene>
    <name evidence="4" type="ORF">AB5S05_06970</name>
</gene>
<keyword evidence="4" id="KW-0645">Protease</keyword>
<dbReference type="RefSeq" id="WP_369286767.1">
    <property type="nucleotide sequence ID" value="NZ_JBFTEG010000003.1"/>
</dbReference>
<evidence type="ECO:0000256" key="2">
    <source>
        <dbReference type="PROSITE-ProRule" id="PRU01379"/>
    </source>
</evidence>